<reference evidence="6" key="2">
    <citation type="submission" date="2022-08" db="UniProtKB">
        <authorList>
            <consortium name="EnsemblMetazoa"/>
        </authorList>
    </citation>
    <scope>IDENTIFICATION</scope>
    <source>
        <strain evidence="6">STECLA/ALBI9_A</strain>
    </source>
</reference>
<reference evidence="7" key="1">
    <citation type="journal article" date="2017" name="G3 (Bethesda)">
        <title>The Physical Genome Mapping of Anopheles albimanus Corrected Scaffold Misassemblies and Identified Interarm Rearrangements in Genus Anopheles.</title>
        <authorList>
            <person name="Artemov G.N."/>
            <person name="Peery A.N."/>
            <person name="Jiang X."/>
            <person name="Tu Z."/>
            <person name="Stegniy V.N."/>
            <person name="Sharakhova M.V."/>
            <person name="Sharakhov I.V."/>
        </authorList>
    </citation>
    <scope>NUCLEOTIDE SEQUENCE [LARGE SCALE GENOMIC DNA]</scope>
    <source>
        <strain evidence="7">STECLA/ALBI9_A</strain>
    </source>
</reference>
<dbReference type="InterPro" id="IPR004394">
    <property type="entry name" value="Iojap/RsfS/C7orf30"/>
</dbReference>
<dbReference type="EnsemblMetazoa" id="AALB007446-RA">
    <property type="protein sequence ID" value="AALB007446-PA"/>
    <property type="gene ID" value="AALB007446"/>
</dbReference>
<dbReference type="VEuPathDB" id="VectorBase:AALB20_026193"/>
<dbReference type="InterPro" id="IPR043519">
    <property type="entry name" value="NT_sf"/>
</dbReference>
<keyword evidence="7" id="KW-1185">Reference proteome</keyword>
<comment type="subcellular location">
    <subcellularLocation>
        <location evidence="1">Mitochondrion</location>
    </subcellularLocation>
</comment>
<dbReference type="FunFam" id="3.30.460.10:FF:000018">
    <property type="entry name" value="Mitochondrial assembly of ribosomal large subunit 1"/>
    <property type="match status" value="1"/>
</dbReference>
<dbReference type="NCBIfam" id="TIGR00090">
    <property type="entry name" value="rsfS_iojap_ybeB"/>
    <property type="match status" value="1"/>
</dbReference>
<dbReference type="SUPFAM" id="SSF81301">
    <property type="entry name" value="Nucleotidyltransferase"/>
    <property type="match status" value="1"/>
</dbReference>
<dbReference type="AlphaFoldDB" id="A0A182FLN7"/>
<name>A0A182FLN7_ANOAL</name>
<dbReference type="PANTHER" id="PTHR21043">
    <property type="entry name" value="IOJAP SUPERFAMILY ORTHOLOG"/>
    <property type="match status" value="1"/>
</dbReference>
<dbReference type="GO" id="GO:0043023">
    <property type="term" value="F:ribosomal large subunit binding"/>
    <property type="evidence" value="ECO:0007669"/>
    <property type="project" value="TreeGrafter"/>
</dbReference>
<dbReference type="STRING" id="7167.A0A182FLN7"/>
<keyword evidence="3" id="KW-0496">Mitochondrion</keyword>
<comment type="function">
    <text evidence="4">Required for normal mitochondrial ribosome function and mitochondrial translation. May play a role in ribosome biogenesis by preventing premature association of the 28S and 39S ribosomal subunits. Interacts with mitochondrial ribosomal protein uL14m (MRPL14), probably blocking formation of intersubunit bridge B8, preventing association of the 28S and 39S ribosomal subunits. Addition to isolated mitochondrial ribosomal subunits partially inhibits translation, probably by interfering with the association of the 28S and 39S ribosomal subunits and the formation of functional ribosomes. May also participate in the assembly and/or regulation of the stability of the large subunit of the mitochondrial ribosome. May function as a ribosomal silencing factor.</text>
</comment>
<evidence type="ECO:0000313" key="7">
    <source>
        <dbReference type="Proteomes" id="UP000069272"/>
    </source>
</evidence>
<dbReference type="GO" id="GO:0005739">
    <property type="term" value="C:mitochondrion"/>
    <property type="evidence" value="ECO:0007669"/>
    <property type="project" value="UniProtKB-SubCell"/>
</dbReference>
<accession>A0A182FLN7</accession>
<evidence type="ECO:0000256" key="3">
    <source>
        <dbReference type="ARBA" id="ARBA00023128"/>
    </source>
</evidence>
<comment type="similarity">
    <text evidence="2">Belongs to the Iojap/RsfS family.</text>
</comment>
<protein>
    <recommendedName>
        <fullName evidence="5">Mitochondrial assembly of ribosomal large subunit protein 1</fullName>
    </recommendedName>
</protein>
<dbReference type="GO" id="GO:0090071">
    <property type="term" value="P:negative regulation of ribosome biogenesis"/>
    <property type="evidence" value="ECO:0007669"/>
    <property type="project" value="TreeGrafter"/>
</dbReference>
<dbReference type="Pfam" id="PF02410">
    <property type="entry name" value="RsfS"/>
    <property type="match status" value="1"/>
</dbReference>
<evidence type="ECO:0000256" key="5">
    <source>
        <dbReference type="ARBA" id="ARBA00073331"/>
    </source>
</evidence>
<dbReference type="Proteomes" id="UP000069272">
    <property type="component" value="Unassembled WGS sequence"/>
</dbReference>
<dbReference type="HAMAP" id="MF_01477">
    <property type="entry name" value="Iojap_RsfS"/>
    <property type="match status" value="1"/>
</dbReference>
<organism evidence="6 7">
    <name type="scientific">Anopheles albimanus</name>
    <name type="common">New world malaria mosquito</name>
    <dbReference type="NCBI Taxonomy" id="7167"/>
    <lineage>
        <taxon>Eukaryota</taxon>
        <taxon>Metazoa</taxon>
        <taxon>Ecdysozoa</taxon>
        <taxon>Arthropoda</taxon>
        <taxon>Hexapoda</taxon>
        <taxon>Insecta</taxon>
        <taxon>Pterygota</taxon>
        <taxon>Neoptera</taxon>
        <taxon>Endopterygota</taxon>
        <taxon>Diptera</taxon>
        <taxon>Nematocera</taxon>
        <taxon>Culicoidea</taxon>
        <taxon>Culicidae</taxon>
        <taxon>Anophelinae</taxon>
        <taxon>Anopheles</taxon>
    </lineage>
</organism>
<evidence type="ECO:0000256" key="1">
    <source>
        <dbReference type="ARBA" id="ARBA00004173"/>
    </source>
</evidence>
<dbReference type="Gene3D" id="3.30.460.10">
    <property type="entry name" value="Beta Polymerase, domain 2"/>
    <property type="match status" value="1"/>
</dbReference>
<dbReference type="VEuPathDB" id="VectorBase:AALB007446"/>
<evidence type="ECO:0000256" key="2">
    <source>
        <dbReference type="ARBA" id="ARBA00010574"/>
    </source>
</evidence>
<dbReference type="GO" id="GO:0017148">
    <property type="term" value="P:negative regulation of translation"/>
    <property type="evidence" value="ECO:0007669"/>
    <property type="project" value="TreeGrafter"/>
</dbReference>
<dbReference type="PANTHER" id="PTHR21043:SF0">
    <property type="entry name" value="MITOCHONDRIAL ASSEMBLY OF RIBOSOMAL LARGE SUBUNIT PROTEIN 1"/>
    <property type="match status" value="1"/>
</dbReference>
<sequence length="274" mass="31800">SDFVPFDFACFLNTLWCLLYIPRFLDNYFGSMFFSMGSSIRIMVFRIVNVASREKRTFTSGFTSKSSLDKGAPSQRIDSSIVPKYQDFQDINTTIILDVEDERLKFERKSIYSNIPNKFRGVNHPRAEEGVFDINDLITILKLNNAMNIFVCTIPKHIKYVDYMCVASGRNRKHMVGMAEAVKKTFKIKRHTSDPIPKIEGEINSDWMAMDLGNIAMHIFSPAVREQYDLESLWTVGSFYDRELNKPKEDLIQLFEKHAVYLNDLKSPNLRKQM</sequence>
<evidence type="ECO:0000313" key="6">
    <source>
        <dbReference type="EnsemblMetazoa" id="AALB007446-PA"/>
    </source>
</evidence>
<evidence type="ECO:0000256" key="4">
    <source>
        <dbReference type="ARBA" id="ARBA00053669"/>
    </source>
</evidence>
<proteinExistence type="inferred from homology"/>